<keyword evidence="6" id="KW-1185">Reference proteome</keyword>
<dbReference type="Gene3D" id="1.10.10.60">
    <property type="entry name" value="Homeodomain-like"/>
    <property type="match status" value="1"/>
</dbReference>
<keyword evidence="1" id="KW-0805">Transcription regulation</keyword>
<dbReference type="OrthoDB" id="9815799at2"/>
<name>A0A239J044_9ACTN</name>
<dbReference type="InterPro" id="IPR046532">
    <property type="entry name" value="DUF6597"/>
</dbReference>
<evidence type="ECO:0000256" key="1">
    <source>
        <dbReference type="ARBA" id="ARBA00023015"/>
    </source>
</evidence>
<organism evidence="5 6">
    <name type="scientific">Actinoplanes regularis</name>
    <dbReference type="NCBI Taxonomy" id="52697"/>
    <lineage>
        <taxon>Bacteria</taxon>
        <taxon>Bacillati</taxon>
        <taxon>Actinomycetota</taxon>
        <taxon>Actinomycetes</taxon>
        <taxon>Micromonosporales</taxon>
        <taxon>Micromonosporaceae</taxon>
        <taxon>Actinoplanes</taxon>
    </lineage>
</organism>
<dbReference type="InterPro" id="IPR018060">
    <property type="entry name" value="HTH_AraC"/>
</dbReference>
<keyword evidence="2" id="KW-0238">DNA-binding</keyword>
<dbReference type="Pfam" id="PF12833">
    <property type="entry name" value="HTH_18"/>
    <property type="match status" value="1"/>
</dbReference>
<keyword evidence="3" id="KW-0804">Transcription</keyword>
<evidence type="ECO:0000256" key="2">
    <source>
        <dbReference type="ARBA" id="ARBA00023125"/>
    </source>
</evidence>
<dbReference type="Pfam" id="PF20240">
    <property type="entry name" value="DUF6597"/>
    <property type="match status" value="1"/>
</dbReference>
<accession>A0A239J044</accession>
<proteinExistence type="predicted"/>
<evidence type="ECO:0000313" key="5">
    <source>
        <dbReference type="EMBL" id="SNS99416.1"/>
    </source>
</evidence>
<dbReference type="RefSeq" id="WP_089298771.1">
    <property type="nucleotide sequence ID" value="NZ_BOMU01000123.1"/>
</dbReference>
<dbReference type="GO" id="GO:0043565">
    <property type="term" value="F:sequence-specific DNA binding"/>
    <property type="evidence" value="ECO:0007669"/>
    <property type="project" value="InterPro"/>
</dbReference>
<dbReference type="PANTHER" id="PTHR46796">
    <property type="entry name" value="HTH-TYPE TRANSCRIPTIONAL ACTIVATOR RHAS-RELATED"/>
    <property type="match status" value="1"/>
</dbReference>
<gene>
    <name evidence="5" type="ORF">SAMN06264365_13213</name>
</gene>
<dbReference type="Proteomes" id="UP000198415">
    <property type="component" value="Unassembled WGS sequence"/>
</dbReference>
<dbReference type="InterPro" id="IPR050204">
    <property type="entry name" value="AraC_XylS_family_regulators"/>
</dbReference>
<evidence type="ECO:0000313" key="6">
    <source>
        <dbReference type="Proteomes" id="UP000198415"/>
    </source>
</evidence>
<dbReference type="EMBL" id="FZNR01000032">
    <property type="protein sequence ID" value="SNS99416.1"/>
    <property type="molecule type" value="Genomic_DNA"/>
</dbReference>
<protein>
    <submittedName>
        <fullName evidence="5">Transcriptional regulator, AraC family</fullName>
    </submittedName>
</protein>
<evidence type="ECO:0000259" key="4">
    <source>
        <dbReference type="PROSITE" id="PS01124"/>
    </source>
</evidence>
<dbReference type="AlphaFoldDB" id="A0A239J044"/>
<feature type="domain" description="HTH araC/xylS-type" evidence="4">
    <location>
        <begin position="135"/>
        <end position="236"/>
    </location>
</feature>
<dbReference type="PROSITE" id="PS01124">
    <property type="entry name" value="HTH_ARAC_FAMILY_2"/>
    <property type="match status" value="1"/>
</dbReference>
<dbReference type="GO" id="GO:0003700">
    <property type="term" value="F:DNA-binding transcription factor activity"/>
    <property type="evidence" value="ECO:0007669"/>
    <property type="project" value="InterPro"/>
</dbReference>
<evidence type="ECO:0000256" key="3">
    <source>
        <dbReference type="ARBA" id="ARBA00023163"/>
    </source>
</evidence>
<reference evidence="5 6" key="1">
    <citation type="submission" date="2017-06" db="EMBL/GenBank/DDBJ databases">
        <authorList>
            <person name="Kim H.J."/>
            <person name="Triplett B.A."/>
        </authorList>
    </citation>
    <scope>NUCLEOTIDE SEQUENCE [LARGE SCALE GENOMIC DNA]</scope>
    <source>
        <strain evidence="5 6">DSM 43151</strain>
    </source>
</reference>
<dbReference type="SMART" id="SM00342">
    <property type="entry name" value="HTH_ARAC"/>
    <property type="match status" value="1"/>
</dbReference>
<dbReference type="PANTHER" id="PTHR46796:SF15">
    <property type="entry name" value="BLL1074 PROTEIN"/>
    <property type="match status" value="1"/>
</dbReference>
<sequence length="245" mass="26386">MSYVEWAPPESLRGAVACLWRSTVPQRVSRMPILPDGCVDLIWQSGHGAFLAGPDTGPVPDEVPSGRTLVGVRLRPGAGGTVLGMPLEPLRNLRPGLAALRPETAGRLPGDLTPAEALGRLVTLTGRLSEERPPDPAMLEAARLLRDPHLRVRELGGRLGLGDRQLRRRFTAAVGYGPKTLHRVFRFRRFLSLLTEGTGPHSIGELAVRAGYVDQAHLSRETVEFAGLPPAALARRLSTSSKVSG</sequence>